<dbReference type="AlphaFoldDB" id="A0A7J6PV13"/>
<evidence type="ECO:0000256" key="1">
    <source>
        <dbReference type="ARBA" id="ARBA00022679"/>
    </source>
</evidence>
<dbReference type="PANTHER" id="PTHR21496:SF0">
    <property type="entry name" value="RIESKE DOMAIN-CONTAINING PROTEIN"/>
    <property type="match status" value="1"/>
</dbReference>
<evidence type="ECO:0000259" key="11">
    <source>
        <dbReference type="PROSITE" id="PS51296"/>
    </source>
</evidence>
<dbReference type="CDD" id="cd03467">
    <property type="entry name" value="Rieske"/>
    <property type="match status" value="1"/>
</dbReference>
<dbReference type="Pfam" id="PF22543">
    <property type="entry name" value="Rieske_4"/>
    <property type="match status" value="1"/>
</dbReference>
<keyword evidence="2" id="KW-0001">2Fe-2S</keyword>
<dbReference type="Gene3D" id="3.30.1600.10">
    <property type="entry name" value="SIR2/SIRT2 'Small Domain"/>
    <property type="match status" value="1"/>
</dbReference>
<dbReference type="InterPro" id="IPR026591">
    <property type="entry name" value="Sirtuin_cat_small_dom_sf"/>
</dbReference>
<dbReference type="PANTHER" id="PTHR21496">
    <property type="entry name" value="FERREDOXIN-RELATED"/>
    <property type="match status" value="1"/>
</dbReference>
<dbReference type="GO" id="GO:0070403">
    <property type="term" value="F:NAD+ binding"/>
    <property type="evidence" value="ECO:0007669"/>
    <property type="project" value="InterPro"/>
</dbReference>
<dbReference type="Pfam" id="PF02146">
    <property type="entry name" value="SIR2"/>
    <property type="match status" value="1"/>
</dbReference>
<evidence type="ECO:0000256" key="5">
    <source>
        <dbReference type="ARBA" id="ARBA00023014"/>
    </source>
</evidence>
<dbReference type="PROSITE" id="PS50305">
    <property type="entry name" value="SIRTUIN"/>
    <property type="match status" value="1"/>
</dbReference>
<evidence type="ECO:0000256" key="6">
    <source>
        <dbReference type="ARBA" id="ARBA00023027"/>
    </source>
</evidence>
<feature type="compositionally biased region" description="Basic and acidic residues" evidence="9">
    <location>
        <begin position="210"/>
        <end position="222"/>
    </location>
</feature>
<proteinExistence type="predicted"/>
<feature type="domain" description="Deacetylase sirtuin-type" evidence="10">
    <location>
        <begin position="254"/>
        <end position="338"/>
    </location>
</feature>
<evidence type="ECO:0000313" key="12">
    <source>
        <dbReference type="EMBL" id="KAF4699556.1"/>
    </source>
</evidence>
<evidence type="ECO:0000259" key="10">
    <source>
        <dbReference type="PROSITE" id="PS50305"/>
    </source>
</evidence>
<feature type="compositionally biased region" description="Polar residues" evidence="9">
    <location>
        <begin position="1"/>
        <end position="10"/>
    </location>
</feature>
<evidence type="ECO:0000256" key="2">
    <source>
        <dbReference type="ARBA" id="ARBA00022714"/>
    </source>
</evidence>
<dbReference type="EMBL" id="JABANM010034479">
    <property type="protein sequence ID" value="KAF4699556.1"/>
    <property type="molecule type" value="Genomic_DNA"/>
</dbReference>
<name>A0A7J6PV13_PEROL</name>
<dbReference type="GO" id="GO:0051537">
    <property type="term" value="F:2 iron, 2 sulfur cluster binding"/>
    <property type="evidence" value="ECO:0007669"/>
    <property type="project" value="UniProtKB-KW"/>
</dbReference>
<comment type="cofactor">
    <cofactor evidence="7">
        <name>[2Fe-2S] cluster</name>
        <dbReference type="ChEBI" id="CHEBI:190135"/>
    </cofactor>
</comment>
<dbReference type="InterPro" id="IPR003000">
    <property type="entry name" value="Sirtuin"/>
</dbReference>
<dbReference type="Proteomes" id="UP000574390">
    <property type="component" value="Unassembled WGS sequence"/>
</dbReference>
<dbReference type="InterPro" id="IPR054716">
    <property type="entry name" value="Sol_Rieske_ferrdox_dom"/>
</dbReference>
<comment type="caution">
    <text evidence="12">The sequence shown here is derived from an EMBL/GenBank/DDBJ whole genome shotgun (WGS) entry which is preliminary data.</text>
</comment>
<gene>
    <name evidence="12" type="ORF">FOZ62_010151</name>
</gene>
<evidence type="ECO:0000256" key="9">
    <source>
        <dbReference type="SAM" id="MobiDB-lite"/>
    </source>
</evidence>
<feature type="region of interest" description="Disordered" evidence="9">
    <location>
        <begin position="195"/>
        <end position="222"/>
    </location>
</feature>
<keyword evidence="3" id="KW-0479">Metal-binding</keyword>
<dbReference type="Gene3D" id="2.102.10.10">
    <property type="entry name" value="Rieske [2Fe-2S] iron-sulphur domain"/>
    <property type="match status" value="1"/>
</dbReference>
<comment type="caution">
    <text evidence="8">Lacks conserved residue(s) required for the propagation of feature annotation.</text>
</comment>
<dbReference type="GO" id="GO:0016740">
    <property type="term" value="F:transferase activity"/>
    <property type="evidence" value="ECO:0007669"/>
    <property type="project" value="UniProtKB-KW"/>
</dbReference>
<protein>
    <recommendedName>
        <fullName evidence="14">Sir2 histone deacetylase Hst2</fullName>
    </recommendedName>
</protein>
<sequence>MSGSSSSKITDSLDPEVQSSGEITAGGGGRPSTEESRWHTVCTLAKLKRQRRLHTQVDGRYISLFFDSRPQASLSESPSIYCLDSICYHMGGPLTSGDIEEIDGIPCLSCPWHKYKIDLRDGTRLSRPVTFDPKTRRPIPGKWESGPRCVQRVHDVRCTEDGRVEVRILEDGQVLSDKYAYSSRAARNLVGKAAPFQPVDSSRPSSHAAEQPDVHRNSKRRIDTYSDAESESIVFSTASESSPTNLPQRFKDVFGDNGVSLETLCSDPSRYWKRVVVLVGAGISVSAGIPDFRSPNTGIYANVKQYTNSLRAPEDLFSIHYFRHDPYPFYRLCHEAKL</sequence>
<feature type="non-terminal residue" evidence="12">
    <location>
        <position position="1"/>
    </location>
</feature>
<evidence type="ECO:0000313" key="13">
    <source>
        <dbReference type="Proteomes" id="UP000574390"/>
    </source>
</evidence>
<dbReference type="PROSITE" id="PS51296">
    <property type="entry name" value="RIESKE"/>
    <property type="match status" value="1"/>
</dbReference>
<organism evidence="12 13">
    <name type="scientific">Perkinsus olseni</name>
    <name type="common">Perkinsus atlanticus</name>
    <dbReference type="NCBI Taxonomy" id="32597"/>
    <lineage>
        <taxon>Eukaryota</taxon>
        <taxon>Sar</taxon>
        <taxon>Alveolata</taxon>
        <taxon>Perkinsozoa</taxon>
        <taxon>Perkinsea</taxon>
        <taxon>Perkinsida</taxon>
        <taxon>Perkinsidae</taxon>
        <taxon>Perkinsus</taxon>
    </lineage>
</organism>
<keyword evidence="5" id="KW-0411">Iron-sulfur</keyword>
<dbReference type="SUPFAM" id="SSF50022">
    <property type="entry name" value="ISP domain"/>
    <property type="match status" value="1"/>
</dbReference>
<evidence type="ECO:0000256" key="4">
    <source>
        <dbReference type="ARBA" id="ARBA00023004"/>
    </source>
</evidence>
<keyword evidence="4" id="KW-0408">Iron</keyword>
<dbReference type="InterPro" id="IPR029035">
    <property type="entry name" value="DHS-like_NAD/FAD-binding_dom"/>
</dbReference>
<dbReference type="InterPro" id="IPR026590">
    <property type="entry name" value="Ssirtuin_cat_dom"/>
</dbReference>
<evidence type="ECO:0008006" key="14">
    <source>
        <dbReference type="Google" id="ProtNLM"/>
    </source>
</evidence>
<evidence type="ECO:0000256" key="7">
    <source>
        <dbReference type="ARBA" id="ARBA00034078"/>
    </source>
</evidence>
<keyword evidence="1" id="KW-0808">Transferase</keyword>
<evidence type="ECO:0000256" key="3">
    <source>
        <dbReference type="ARBA" id="ARBA00022723"/>
    </source>
</evidence>
<dbReference type="InterPro" id="IPR036922">
    <property type="entry name" value="Rieske_2Fe-2S_sf"/>
</dbReference>
<feature type="domain" description="Rieske" evidence="11">
    <location>
        <begin position="39"/>
        <end position="150"/>
    </location>
</feature>
<dbReference type="SUPFAM" id="SSF52467">
    <property type="entry name" value="DHS-like NAD/FAD-binding domain"/>
    <property type="match status" value="1"/>
</dbReference>
<keyword evidence="6" id="KW-0520">NAD</keyword>
<dbReference type="Gene3D" id="3.40.50.1220">
    <property type="entry name" value="TPP-binding domain"/>
    <property type="match status" value="1"/>
</dbReference>
<feature type="region of interest" description="Disordered" evidence="9">
    <location>
        <begin position="1"/>
        <end position="37"/>
    </location>
</feature>
<reference evidence="12 13" key="1">
    <citation type="submission" date="2020-04" db="EMBL/GenBank/DDBJ databases">
        <title>Perkinsus olseni comparative genomics.</title>
        <authorList>
            <person name="Bogema D.R."/>
        </authorList>
    </citation>
    <scope>NUCLEOTIDE SEQUENCE [LARGE SCALE GENOMIC DNA]</scope>
    <source>
        <strain evidence="12">ATCC PRA-205</strain>
    </source>
</reference>
<accession>A0A7J6PV13</accession>
<dbReference type="InterPro" id="IPR017941">
    <property type="entry name" value="Rieske_2Fe-2S"/>
</dbReference>
<evidence type="ECO:0000256" key="8">
    <source>
        <dbReference type="PROSITE-ProRule" id="PRU00236"/>
    </source>
</evidence>
<dbReference type="GO" id="GO:0046872">
    <property type="term" value="F:metal ion binding"/>
    <property type="evidence" value="ECO:0007669"/>
    <property type="project" value="UniProtKB-KW"/>
</dbReference>